<comment type="caution">
    <text evidence="1">The sequence shown here is derived from an EMBL/GenBank/DDBJ whole genome shotgun (WGS) entry which is preliminary data.</text>
</comment>
<accession>A0ABN7W1X7</accession>
<reference evidence="1 2" key="1">
    <citation type="submission" date="2021-06" db="EMBL/GenBank/DDBJ databases">
        <authorList>
            <person name="Kallberg Y."/>
            <person name="Tangrot J."/>
            <person name="Rosling A."/>
        </authorList>
    </citation>
    <scope>NUCLEOTIDE SEQUENCE [LARGE SCALE GENOMIC DNA]</scope>
    <source>
        <strain evidence="1 2">120-4 pot B 10/14</strain>
    </source>
</reference>
<evidence type="ECO:0000313" key="1">
    <source>
        <dbReference type="EMBL" id="CAG8809588.1"/>
    </source>
</evidence>
<sequence length="166" mass="20254">MLVKPKSLSIKDLLKTYIKDLYFTTKYYTFEVEYNGFLRYLIIWNQNISSKADYLELYNITSKFIRSQWVIVVNSYKNIKNNIELFEEQTNKFITNMYYCDKYEIIEYLKREFFCYYADKNKNQIKVPEDLFVNYMIGKTSIFNKSIIQSNIQEFLNHISYIKLPR</sequence>
<dbReference type="EMBL" id="CAJVQB010026942">
    <property type="protein sequence ID" value="CAG8809588.1"/>
    <property type="molecule type" value="Genomic_DNA"/>
</dbReference>
<name>A0ABN7W1X7_GIGMA</name>
<gene>
    <name evidence="1" type="ORF">GMARGA_LOCUS24920</name>
</gene>
<protein>
    <submittedName>
        <fullName evidence="1">43671_t:CDS:1</fullName>
    </submittedName>
</protein>
<organism evidence="1 2">
    <name type="scientific">Gigaspora margarita</name>
    <dbReference type="NCBI Taxonomy" id="4874"/>
    <lineage>
        <taxon>Eukaryota</taxon>
        <taxon>Fungi</taxon>
        <taxon>Fungi incertae sedis</taxon>
        <taxon>Mucoromycota</taxon>
        <taxon>Glomeromycotina</taxon>
        <taxon>Glomeromycetes</taxon>
        <taxon>Diversisporales</taxon>
        <taxon>Gigasporaceae</taxon>
        <taxon>Gigaspora</taxon>
    </lineage>
</organism>
<keyword evidence="2" id="KW-1185">Reference proteome</keyword>
<proteinExistence type="predicted"/>
<dbReference type="Proteomes" id="UP000789901">
    <property type="component" value="Unassembled WGS sequence"/>
</dbReference>
<evidence type="ECO:0000313" key="2">
    <source>
        <dbReference type="Proteomes" id="UP000789901"/>
    </source>
</evidence>